<accession>A0ACB7YGK5</accession>
<comment type="caution">
    <text evidence="1">The sequence shown here is derived from an EMBL/GenBank/DDBJ whole genome shotgun (WGS) entry which is preliminary data.</text>
</comment>
<dbReference type="Proteomes" id="UP000828048">
    <property type="component" value="Chromosome 8"/>
</dbReference>
<gene>
    <name evidence="1" type="ORF">Vadar_029207</name>
</gene>
<name>A0ACB7YGK5_9ERIC</name>
<protein>
    <submittedName>
        <fullName evidence="1">Uncharacterized protein</fullName>
    </submittedName>
</protein>
<evidence type="ECO:0000313" key="1">
    <source>
        <dbReference type="EMBL" id="KAH7852787.1"/>
    </source>
</evidence>
<sequence length="707" mass="78352">MAMMFEEQSAGIRSSSLLPAADGVTSFQNPISPPPQAIQRQFASSESSSQKKKGVCFKCGKEEGHWAKECPMNSPNNRSPPLPPAADDFPIVHCICGVPCDVKVSRTQKNPGRKFFTCSLPFAKKCGFFQWCEDAPKDENMKTPICGCGAGPCHIYKETSGQDAGRKFFVCPIKKGQGACSFVQPVDSIYNLVNEQLLDSTNHATLDLLEDQLVDVTNDFWNEAPSSPPSTLTSCGDTSPSSIELVEEGNSSHQGMEIESPVVDTPEHSRKLGTNVEFSRTERGSLVDLQGLEDMSEEPLHKNCKRLRHGDLKIPCFVMDSVSDCLDMPQTRSTGLTTEKALRPSILTSGALICQRQVKFLRQISSAGASLPRAPSHHSFALVASRELLTGYCLDSCAIYEILGFNFKGWYGRLVFPPSRSLAFQAPKPFFGGVFPSFDLISLPGDADLPIEICCPSSVESTQLSLVTPFQPSGAVLYETSGLKPPPKDFPGRIMKESVLDKFKQAAVSLQVELLSLLESMDCHDHGSMLEESYSVFGALERLSVDYETFKEQVLKYIGHAASFAEVELSIHNGDQSSQDLFDDYNHKKLQLEDIARHHAETSSALEVSNEHIQHLQQEVSRLKNMLLHVEEELAFCKVEHREIDTRFNQLAEDKLQSEVNLQAAFNEAEEAKKVCQQREAERIIAKASFEKARLELRQSCNMLFLM</sequence>
<reference evidence="1 2" key="1">
    <citation type="journal article" date="2021" name="Hortic Res">
        <title>High-quality reference genome and annotation aids understanding of berry development for evergreen blueberry (Vaccinium darrowii).</title>
        <authorList>
            <person name="Yu J."/>
            <person name="Hulse-Kemp A.M."/>
            <person name="Babiker E."/>
            <person name="Staton M."/>
        </authorList>
    </citation>
    <scope>NUCLEOTIDE SEQUENCE [LARGE SCALE GENOMIC DNA]</scope>
    <source>
        <strain evidence="2">cv. NJ 8807/NJ 8810</strain>
        <tissue evidence="1">Young leaf</tissue>
    </source>
</reference>
<evidence type="ECO:0000313" key="2">
    <source>
        <dbReference type="Proteomes" id="UP000828048"/>
    </source>
</evidence>
<proteinExistence type="predicted"/>
<dbReference type="EMBL" id="CM037158">
    <property type="protein sequence ID" value="KAH7852787.1"/>
    <property type="molecule type" value="Genomic_DNA"/>
</dbReference>
<organism evidence="1 2">
    <name type="scientific">Vaccinium darrowii</name>
    <dbReference type="NCBI Taxonomy" id="229202"/>
    <lineage>
        <taxon>Eukaryota</taxon>
        <taxon>Viridiplantae</taxon>
        <taxon>Streptophyta</taxon>
        <taxon>Embryophyta</taxon>
        <taxon>Tracheophyta</taxon>
        <taxon>Spermatophyta</taxon>
        <taxon>Magnoliopsida</taxon>
        <taxon>eudicotyledons</taxon>
        <taxon>Gunneridae</taxon>
        <taxon>Pentapetalae</taxon>
        <taxon>asterids</taxon>
        <taxon>Ericales</taxon>
        <taxon>Ericaceae</taxon>
        <taxon>Vaccinioideae</taxon>
        <taxon>Vaccinieae</taxon>
        <taxon>Vaccinium</taxon>
    </lineage>
</organism>
<keyword evidence="2" id="KW-1185">Reference proteome</keyword>